<dbReference type="InterPro" id="IPR036866">
    <property type="entry name" value="RibonucZ/Hydroxyglut_hydro"/>
</dbReference>
<evidence type="ECO:0000256" key="4">
    <source>
        <dbReference type="ARBA" id="ARBA00022989"/>
    </source>
</evidence>
<comment type="subcellular location">
    <subcellularLocation>
        <location evidence="1">Cell membrane</location>
        <topology evidence="1">Multi-pass membrane protein</topology>
    </subcellularLocation>
</comment>
<dbReference type="SMART" id="SM00849">
    <property type="entry name" value="Lactamase_B"/>
    <property type="match status" value="1"/>
</dbReference>
<dbReference type="Proteomes" id="UP001275867">
    <property type="component" value="Unassembled WGS sequence"/>
</dbReference>
<feature type="transmembrane region" description="Helical" evidence="6">
    <location>
        <begin position="362"/>
        <end position="379"/>
    </location>
</feature>
<evidence type="ECO:0000256" key="3">
    <source>
        <dbReference type="ARBA" id="ARBA00022692"/>
    </source>
</evidence>
<dbReference type="InterPro" id="IPR001279">
    <property type="entry name" value="Metallo-B-lactamas"/>
</dbReference>
<dbReference type="CDD" id="cd07731">
    <property type="entry name" value="ComA-like_MBL-fold"/>
    <property type="match status" value="1"/>
</dbReference>
<feature type="domain" description="Metallo-beta-lactamase" evidence="7">
    <location>
        <begin position="500"/>
        <end position="705"/>
    </location>
</feature>
<dbReference type="InterPro" id="IPR004797">
    <property type="entry name" value="Competence_ComEC/Rec2"/>
</dbReference>
<dbReference type="InterPro" id="IPR035681">
    <property type="entry name" value="ComA-like_MBL"/>
</dbReference>
<name>A0AAP5T9R8_9LACO</name>
<keyword evidence="2" id="KW-1003">Cell membrane</keyword>
<dbReference type="AlphaFoldDB" id="A0AAP5T9R8"/>
<evidence type="ECO:0000313" key="9">
    <source>
        <dbReference type="Proteomes" id="UP001275867"/>
    </source>
</evidence>
<dbReference type="GO" id="GO:0030420">
    <property type="term" value="P:establishment of competence for transformation"/>
    <property type="evidence" value="ECO:0007669"/>
    <property type="project" value="InterPro"/>
</dbReference>
<dbReference type="EMBL" id="WERX01000005">
    <property type="protein sequence ID" value="MDV7693738.1"/>
    <property type="molecule type" value="Genomic_DNA"/>
</dbReference>
<feature type="transmembrane region" description="Helical" evidence="6">
    <location>
        <begin position="470"/>
        <end position="487"/>
    </location>
</feature>
<feature type="transmembrane region" description="Helical" evidence="6">
    <location>
        <begin position="446"/>
        <end position="463"/>
    </location>
</feature>
<dbReference type="Pfam" id="PF03772">
    <property type="entry name" value="Competence"/>
    <property type="match status" value="1"/>
</dbReference>
<dbReference type="Gene3D" id="3.60.15.10">
    <property type="entry name" value="Ribonuclease Z/Hydroxyacylglutathione hydrolase-like"/>
    <property type="match status" value="1"/>
</dbReference>
<proteinExistence type="predicted"/>
<accession>A0AAP5T9R8</accession>
<feature type="transmembrane region" description="Helical" evidence="6">
    <location>
        <begin position="12"/>
        <end position="38"/>
    </location>
</feature>
<comment type="caution">
    <text evidence="8">The sequence shown here is derived from an EMBL/GenBank/DDBJ whole genome shotgun (WGS) entry which is preliminary data.</text>
</comment>
<organism evidence="8 9">
    <name type="scientific">Pediococcus parvulus</name>
    <dbReference type="NCBI Taxonomy" id="54062"/>
    <lineage>
        <taxon>Bacteria</taxon>
        <taxon>Bacillati</taxon>
        <taxon>Bacillota</taxon>
        <taxon>Bacilli</taxon>
        <taxon>Lactobacillales</taxon>
        <taxon>Lactobacillaceae</taxon>
        <taxon>Pediococcus</taxon>
    </lineage>
</organism>
<dbReference type="RefSeq" id="WP_084254246.1">
    <property type="nucleotide sequence ID" value="NZ_OZ061336.1"/>
</dbReference>
<feature type="transmembrane region" description="Helical" evidence="6">
    <location>
        <begin position="385"/>
        <end position="403"/>
    </location>
</feature>
<evidence type="ECO:0000256" key="6">
    <source>
        <dbReference type="SAM" id="Phobius"/>
    </source>
</evidence>
<evidence type="ECO:0000256" key="5">
    <source>
        <dbReference type="ARBA" id="ARBA00023136"/>
    </source>
</evidence>
<keyword evidence="3 6" id="KW-0812">Transmembrane</keyword>
<evidence type="ECO:0000313" key="8">
    <source>
        <dbReference type="EMBL" id="MDV7693738.1"/>
    </source>
</evidence>
<sequence length="761" mass="86589">MKTSFEAFPWFFIAILSVLLDAVITSHVWVLTLLVVYWMIRVCFLRDKTMIYWTFFAGFIFAMLFWWHSTTLNQQTMASQPNWQGSLIVQPDELKCQGDYFQFTGVDEKGHRLRVSGYLKAAHEKQQLEKIRRPVKILVRGQIQTIDQPGNLNQFNYRTYCFSKGITNLLSKTTVVSWQPIQASNPIVGIFGLLHTWRNNMRLYCQQLPKLMQTYALSLLIGFKDEAFDEDMEGVTTLGLLHLFSLSGLHVFYFCWLLRQLFLRLRVTKETTSILLICFLPAFLIIGGGSGSLFRSIMMAELGMLGTTLKRRHTQLNVWSITMLVNLVFDPYVILSMGGQLSYLLSFLLIFVGSYSSFRRAWVLNIVSLPIILFHTYQWHLLTSFANFLIIPIFSNFVMPLVIMSAATFWLIPQLSSWFTVGLQLFHQLVTLLSKLPGQIIFGKPPLAFTAVLVIISLAWIAFPRYKRRISWLLLSCYLMGFIWIHFPLHGEVTFVDVGQGDSILIRMPFNRSVTVIDTGGKVGFLKPAWAKGPEKKHTPPVLDYLHSLGISKVNTLCLSHQDADHIGDAGVLLAGIKVKQVVIPKGMENSRGFQSKVKPFLQKSALLPVLADQKVANLPFEIVHPFVEGKGENHDSLTLWAKFGDDNFIFSGDLDQAGERDIIARYPQLQASVVKLGHHGSKTASAKDYLSQIRAKIGVISAGKNNHYGHPNPETLQTLKQLKIQSVSTIDEGMISYRFTSHGFTNWRFVRRNYEKDTVH</sequence>
<keyword evidence="4 6" id="KW-1133">Transmembrane helix</keyword>
<feature type="transmembrane region" description="Helical" evidence="6">
    <location>
        <begin position="240"/>
        <end position="262"/>
    </location>
</feature>
<dbReference type="Pfam" id="PF13567">
    <property type="entry name" value="DUF4131"/>
    <property type="match status" value="1"/>
</dbReference>
<dbReference type="NCBIfam" id="TIGR00360">
    <property type="entry name" value="ComEC_N-term"/>
    <property type="match status" value="1"/>
</dbReference>
<dbReference type="NCBIfam" id="TIGR00361">
    <property type="entry name" value="ComEC_Rec2"/>
    <property type="match status" value="1"/>
</dbReference>
<dbReference type="InterPro" id="IPR052159">
    <property type="entry name" value="Competence_DNA_uptake"/>
</dbReference>
<evidence type="ECO:0000256" key="2">
    <source>
        <dbReference type="ARBA" id="ARBA00022475"/>
    </source>
</evidence>
<dbReference type="Pfam" id="PF00753">
    <property type="entry name" value="Lactamase_B"/>
    <property type="match status" value="1"/>
</dbReference>
<dbReference type="GO" id="GO:0005886">
    <property type="term" value="C:plasma membrane"/>
    <property type="evidence" value="ECO:0007669"/>
    <property type="project" value="UniProtKB-SubCell"/>
</dbReference>
<dbReference type="PANTHER" id="PTHR30619">
    <property type="entry name" value="DNA INTERNALIZATION/COMPETENCE PROTEIN COMEC/REC2"/>
    <property type="match status" value="1"/>
</dbReference>
<reference evidence="8" key="1">
    <citation type="submission" date="2019-10" db="EMBL/GenBank/DDBJ databases">
        <title>Malate fermentation in French cider.</title>
        <authorList>
            <person name="Cousin F.J."/>
            <person name="Medina Fernandez S."/>
            <person name="Misery B."/>
            <person name="Laplace J.-M."/>
            <person name="Cretenet M."/>
        </authorList>
    </citation>
    <scope>NUCLEOTIDE SEQUENCE</scope>
    <source>
        <strain evidence="8">UCMA15901</strain>
    </source>
</reference>
<evidence type="ECO:0000256" key="1">
    <source>
        <dbReference type="ARBA" id="ARBA00004651"/>
    </source>
</evidence>
<feature type="transmembrane region" description="Helical" evidence="6">
    <location>
        <begin position="274"/>
        <end position="294"/>
    </location>
</feature>
<dbReference type="InterPro" id="IPR025405">
    <property type="entry name" value="DUF4131"/>
</dbReference>
<dbReference type="InterPro" id="IPR004477">
    <property type="entry name" value="ComEC_N"/>
</dbReference>
<dbReference type="PANTHER" id="PTHR30619:SF7">
    <property type="entry name" value="BETA-LACTAMASE DOMAIN PROTEIN"/>
    <property type="match status" value="1"/>
</dbReference>
<protein>
    <submittedName>
        <fullName evidence="8">DNA internalization-related competence protein ComEC/Rec2</fullName>
    </submittedName>
</protein>
<feature type="transmembrane region" description="Helical" evidence="6">
    <location>
        <begin position="50"/>
        <end position="67"/>
    </location>
</feature>
<gene>
    <name evidence="8" type="ORF">GA842_02345</name>
</gene>
<keyword evidence="5 6" id="KW-0472">Membrane</keyword>
<dbReference type="SUPFAM" id="SSF56281">
    <property type="entry name" value="Metallo-hydrolase/oxidoreductase"/>
    <property type="match status" value="1"/>
</dbReference>
<evidence type="ECO:0000259" key="7">
    <source>
        <dbReference type="SMART" id="SM00849"/>
    </source>
</evidence>